<proteinExistence type="predicted"/>
<evidence type="ECO:0000313" key="1">
    <source>
        <dbReference type="EMBL" id="KRY48959.1"/>
    </source>
</evidence>
<gene>
    <name evidence="1" type="ORF">T4A_9153</name>
    <name evidence="2" type="ORF">T4B_3290</name>
</gene>
<evidence type="ECO:0000313" key="2">
    <source>
        <dbReference type="EMBL" id="KRY96637.1"/>
    </source>
</evidence>
<reference evidence="3 4" key="1">
    <citation type="submission" date="2015-01" db="EMBL/GenBank/DDBJ databases">
        <title>Evolution of Trichinella species and genotypes.</title>
        <authorList>
            <person name="Korhonen P.K."/>
            <person name="Edoardo P."/>
            <person name="Giuseppe L.R."/>
            <person name="Gasser R.B."/>
        </authorList>
    </citation>
    <scope>NUCLEOTIDE SEQUENCE [LARGE SCALE GENOMIC DNA]</scope>
    <source>
        <strain evidence="1">ISS13</strain>
        <strain evidence="2">ISS588</strain>
    </source>
</reference>
<evidence type="ECO:0000313" key="4">
    <source>
        <dbReference type="Proteomes" id="UP000054805"/>
    </source>
</evidence>
<evidence type="ECO:0000313" key="3">
    <source>
        <dbReference type="Proteomes" id="UP000054632"/>
    </source>
</evidence>
<dbReference type="EMBL" id="JYDS01003021">
    <property type="protein sequence ID" value="KRY96637.1"/>
    <property type="molecule type" value="Genomic_DNA"/>
</dbReference>
<accession>A0A0V1CI16</accession>
<comment type="caution">
    <text evidence="1">The sequence shown here is derived from an EMBL/GenBank/DDBJ whole genome shotgun (WGS) entry which is preliminary data.</text>
</comment>
<dbReference type="Proteomes" id="UP000054805">
    <property type="component" value="Unassembled WGS sequence"/>
</dbReference>
<dbReference type="Proteomes" id="UP000054632">
    <property type="component" value="Unassembled WGS sequence"/>
</dbReference>
<name>A0A0V1CI16_TRIPS</name>
<sequence length="35" mass="4249">MACGWRWRCVTKVQEEKTAYRSIKLRDESFEKISI</sequence>
<organism evidence="1 3">
    <name type="scientific">Trichinella pseudospiralis</name>
    <name type="common">Parasitic roundworm</name>
    <dbReference type="NCBI Taxonomy" id="6337"/>
    <lineage>
        <taxon>Eukaryota</taxon>
        <taxon>Metazoa</taxon>
        <taxon>Ecdysozoa</taxon>
        <taxon>Nematoda</taxon>
        <taxon>Enoplea</taxon>
        <taxon>Dorylaimia</taxon>
        <taxon>Trichinellida</taxon>
        <taxon>Trichinellidae</taxon>
        <taxon>Trichinella</taxon>
    </lineage>
</organism>
<dbReference type="EMBL" id="JYDR01003873">
    <property type="protein sequence ID" value="KRY48959.1"/>
    <property type="molecule type" value="Genomic_DNA"/>
</dbReference>
<protein>
    <submittedName>
        <fullName evidence="1">Uncharacterized protein</fullName>
    </submittedName>
</protein>
<keyword evidence="4" id="KW-1185">Reference proteome</keyword>
<dbReference type="AlphaFoldDB" id="A0A0V1CI16"/>